<keyword evidence="3" id="KW-1185">Reference proteome</keyword>
<feature type="region of interest" description="Disordered" evidence="1">
    <location>
        <begin position="1"/>
        <end position="37"/>
    </location>
</feature>
<reference evidence="3" key="1">
    <citation type="submission" date="2016-06" db="EMBL/GenBank/DDBJ databases">
        <authorList>
            <person name="Varghese N."/>
            <person name="Submissions Spin"/>
        </authorList>
    </citation>
    <scope>NUCLEOTIDE SEQUENCE [LARGE SCALE GENOMIC DNA]</scope>
    <source>
        <strain evidence="3">DSM 44100</strain>
    </source>
</reference>
<dbReference type="AlphaFoldDB" id="A0A1C5A3T5"/>
<name>A0A1C5A3T5_9ACTN</name>
<organism evidence="2 3">
    <name type="scientific">Micromonospora matsumotoense</name>
    <dbReference type="NCBI Taxonomy" id="121616"/>
    <lineage>
        <taxon>Bacteria</taxon>
        <taxon>Bacillati</taxon>
        <taxon>Actinomycetota</taxon>
        <taxon>Actinomycetes</taxon>
        <taxon>Micromonosporales</taxon>
        <taxon>Micromonosporaceae</taxon>
        <taxon>Micromonospora</taxon>
    </lineage>
</organism>
<protein>
    <submittedName>
        <fullName evidence="2">Uncharacterized protein</fullName>
    </submittedName>
</protein>
<accession>A0A1C5A3T5</accession>
<evidence type="ECO:0000313" key="3">
    <source>
        <dbReference type="Proteomes" id="UP000198797"/>
    </source>
</evidence>
<proteinExistence type="predicted"/>
<dbReference type="STRING" id="121616.GA0070216_11387"/>
<dbReference type="Proteomes" id="UP000198797">
    <property type="component" value="Unassembled WGS sequence"/>
</dbReference>
<sequence>MTLGRPETLPVVGDGSGRSGSHPVRSGRPSQVAEIRW</sequence>
<evidence type="ECO:0000256" key="1">
    <source>
        <dbReference type="SAM" id="MobiDB-lite"/>
    </source>
</evidence>
<evidence type="ECO:0000313" key="2">
    <source>
        <dbReference type="EMBL" id="SCF39893.1"/>
    </source>
</evidence>
<dbReference type="EMBL" id="FMCU01000013">
    <property type="protein sequence ID" value="SCF39893.1"/>
    <property type="molecule type" value="Genomic_DNA"/>
</dbReference>
<gene>
    <name evidence="2" type="ORF">GA0070216_11387</name>
</gene>